<dbReference type="InterPro" id="IPR036869">
    <property type="entry name" value="J_dom_sf"/>
</dbReference>
<keyword evidence="3" id="KW-1185">Reference proteome</keyword>
<dbReference type="GO" id="GO:0072583">
    <property type="term" value="P:clathrin-dependent endocytosis"/>
    <property type="evidence" value="ECO:0007669"/>
    <property type="project" value="TreeGrafter"/>
</dbReference>
<protein>
    <submittedName>
        <fullName evidence="2">Uncharacterized protein</fullName>
    </submittedName>
</protein>
<name>A0A835V140_VANPL</name>
<dbReference type="OrthoDB" id="1922221at2759"/>
<feature type="region of interest" description="Disordered" evidence="1">
    <location>
        <begin position="1"/>
        <end position="41"/>
    </location>
</feature>
<proteinExistence type="predicted"/>
<dbReference type="PANTHER" id="PTHR23172">
    <property type="entry name" value="AUXILIN/CYCLIN G-ASSOCIATED KINASE-RELATED"/>
    <property type="match status" value="1"/>
</dbReference>
<sequence length="189" mass="21209">MGSRASSAPKQRSPTSGNAFDVQSQSKGATETMRSSSSGSNLNVKRVSTATNIVDDLSSIFGGNLLFGGVCSMCSSTVFCSVFCQTASCYLFFITQSSEDFKEVEGESEDRRRQDWRRHQRTVEKRCVNPMLSHAKALAEKNERDMQLQREQEEIHKMDETLDFEIKRWAAGKEGNLAMPSLSTKKWKE</sequence>
<dbReference type="PANTHER" id="PTHR23172:SF19">
    <property type="entry name" value="J DOMAIN-CONTAINING PROTEIN"/>
    <property type="match status" value="1"/>
</dbReference>
<dbReference type="GO" id="GO:0005737">
    <property type="term" value="C:cytoplasm"/>
    <property type="evidence" value="ECO:0007669"/>
    <property type="project" value="TreeGrafter"/>
</dbReference>
<comment type="caution">
    <text evidence="2">The sequence shown here is derived from an EMBL/GenBank/DDBJ whole genome shotgun (WGS) entry which is preliminary data.</text>
</comment>
<evidence type="ECO:0000313" key="2">
    <source>
        <dbReference type="EMBL" id="KAG0479845.1"/>
    </source>
</evidence>
<dbReference type="GO" id="GO:0072318">
    <property type="term" value="P:clathrin coat disassembly"/>
    <property type="evidence" value="ECO:0007669"/>
    <property type="project" value="TreeGrafter"/>
</dbReference>
<evidence type="ECO:0000256" key="1">
    <source>
        <dbReference type="SAM" id="MobiDB-lite"/>
    </source>
</evidence>
<dbReference type="SUPFAM" id="SSF46565">
    <property type="entry name" value="Chaperone J-domain"/>
    <property type="match status" value="1"/>
</dbReference>
<dbReference type="AlphaFoldDB" id="A0A835V140"/>
<evidence type="ECO:0000313" key="3">
    <source>
        <dbReference type="Proteomes" id="UP000636800"/>
    </source>
</evidence>
<reference evidence="2 3" key="1">
    <citation type="journal article" date="2020" name="Nat. Food">
        <title>A phased Vanilla planifolia genome enables genetic improvement of flavour and production.</title>
        <authorList>
            <person name="Hasing T."/>
            <person name="Tang H."/>
            <person name="Brym M."/>
            <person name="Khazi F."/>
            <person name="Huang T."/>
            <person name="Chambers A.H."/>
        </authorList>
    </citation>
    <scope>NUCLEOTIDE SEQUENCE [LARGE SCALE GENOMIC DNA]</scope>
    <source>
        <tissue evidence="2">Leaf</tissue>
    </source>
</reference>
<dbReference type="GO" id="GO:0031982">
    <property type="term" value="C:vesicle"/>
    <property type="evidence" value="ECO:0007669"/>
    <property type="project" value="TreeGrafter"/>
</dbReference>
<accession>A0A835V140</accession>
<dbReference type="EMBL" id="JADCNL010000005">
    <property type="protein sequence ID" value="KAG0479845.1"/>
    <property type="molecule type" value="Genomic_DNA"/>
</dbReference>
<dbReference type="Proteomes" id="UP000636800">
    <property type="component" value="Chromosome 5"/>
</dbReference>
<gene>
    <name evidence="2" type="ORF">HPP92_010703</name>
</gene>
<organism evidence="2 3">
    <name type="scientific">Vanilla planifolia</name>
    <name type="common">Vanilla</name>
    <dbReference type="NCBI Taxonomy" id="51239"/>
    <lineage>
        <taxon>Eukaryota</taxon>
        <taxon>Viridiplantae</taxon>
        <taxon>Streptophyta</taxon>
        <taxon>Embryophyta</taxon>
        <taxon>Tracheophyta</taxon>
        <taxon>Spermatophyta</taxon>
        <taxon>Magnoliopsida</taxon>
        <taxon>Liliopsida</taxon>
        <taxon>Asparagales</taxon>
        <taxon>Orchidaceae</taxon>
        <taxon>Vanilloideae</taxon>
        <taxon>Vanilleae</taxon>
        <taxon>Vanilla</taxon>
    </lineage>
</organism>
<dbReference type="GO" id="GO:0030276">
    <property type="term" value="F:clathrin binding"/>
    <property type="evidence" value="ECO:0007669"/>
    <property type="project" value="TreeGrafter"/>
</dbReference>